<keyword evidence="2" id="KW-1185">Reference proteome</keyword>
<sequence>MSKESIGDQEALREMLHFFQNKLGATQVELSEGMGVSRPVVINFLNKDKKQRLPVDREGLIRLCESLQNGKASKRKSKTEVEKITEQVEPNSKELRRLLKDIGVDELLESAGFLPEKTKIIRVTSERFFQVAQVVALLEFLDFEDLLSTTQEFLAIATNKIAIASKKSSVEYSEYGNDDSLGHLIEELRTSYPTLGLKLRLEVIDKLQRTWKKLKAGGKTKFTRQEAIALFLSIIIKEQMPKDVANLRIRVQKLEFQTLSRYINAEEEYSDLYHRFVQIGHQAECDLNTPGLCSTMQLQAKSLDSLTPVIMAIVTCSFSHDGKSSEPIEWMYTSGNTIVENAIGACSLHMGLTEDIANVSTSTKTLDSTIDSLVETTVILGNKQQYQGIWVDRDSIITMLQAIIYAAKQWLVDQNTSGKLDIEIYGSACKALSELRKRLTRARRAFQKFQFLDQECQPAEIKKIADTARDELKKIPKENIYFSYRLNFYRCYFLARRLELRLSNFQGNISNAQLIIEEINQVLEEDQKVKQELVPILALIQSEVYLYKLSCGHDLDLFSQSKRSKWLGLEAWDSKIRGAIKPGSCYEDPGWDVYLALSEIYGNVARIEFYLSDDKSTLTKAAEYFLRAAHYALRIGLAQRASRWLAFTGRAWVRLGDGNLPRQASKLADKLAKTDLTAGHSQNFCQAVLSEIYLLDGEYLLFIQDDATKALEYFLEALKGAVYLGLNRRICDALFNISRCSKKLGNFSTKEGLSRVFKSEDHYLTESNKNKLNPMSNNTSEKVLDLLCSLWSREDNPTWFQVRAEFSELAAQIWQGWHLDTKPEATTKHPIAERIESGSWLCQVT</sequence>
<dbReference type="RefSeq" id="WP_073556620.1">
    <property type="nucleotide sequence ID" value="NZ_MRCA01000013.1"/>
</dbReference>
<proteinExistence type="predicted"/>
<name>A0A1U7GVL4_9CYAN</name>
<accession>A0A1U7GVL4</accession>
<organism evidence="1 2">
    <name type="scientific">Fischerella major NIES-592</name>
    <dbReference type="NCBI Taxonomy" id="210994"/>
    <lineage>
        <taxon>Bacteria</taxon>
        <taxon>Bacillati</taxon>
        <taxon>Cyanobacteriota</taxon>
        <taxon>Cyanophyceae</taxon>
        <taxon>Nostocales</taxon>
        <taxon>Hapalosiphonaceae</taxon>
        <taxon>Fischerella</taxon>
    </lineage>
</organism>
<dbReference type="Proteomes" id="UP000186391">
    <property type="component" value="Unassembled WGS sequence"/>
</dbReference>
<dbReference type="OrthoDB" id="499339at2"/>
<dbReference type="EMBL" id="MRCA01000013">
    <property type="protein sequence ID" value="OKH12079.1"/>
    <property type="molecule type" value="Genomic_DNA"/>
</dbReference>
<dbReference type="Gene3D" id="1.25.40.10">
    <property type="entry name" value="Tetratricopeptide repeat domain"/>
    <property type="match status" value="1"/>
</dbReference>
<dbReference type="InterPro" id="IPR011990">
    <property type="entry name" value="TPR-like_helical_dom_sf"/>
</dbReference>
<protein>
    <submittedName>
        <fullName evidence="1">Uncharacterized protein</fullName>
    </submittedName>
</protein>
<dbReference type="AlphaFoldDB" id="A0A1U7GVL4"/>
<comment type="caution">
    <text evidence="1">The sequence shown here is derived from an EMBL/GenBank/DDBJ whole genome shotgun (WGS) entry which is preliminary data.</text>
</comment>
<gene>
    <name evidence="1" type="ORF">NIES592_19340</name>
</gene>
<reference evidence="1 2" key="1">
    <citation type="submission" date="2016-11" db="EMBL/GenBank/DDBJ databases">
        <title>Draft Genome Sequences of Nine Cyanobacterial Strains from Diverse Habitats.</title>
        <authorList>
            <person name="Zhu T."/>
            <person name="Hou S."/>
            <person name="Lu X."/>
            <person name="Hess W.R."/>
        </authorList>
    </citation>
    <scope>NUCLEOTIDE SEQUENCE [LARGE SCALE GENOMIC DNA]</scope>
    <source>
        <strain evidence="1 2">NIES-592</strain>
    </source>
</reference>
<evidence type="ECO:0000313" key="1">
    <source>
        <dbReference type="EMBL" id="OKH12079.1"/>
    </source>
</evidence>
<evidence type="ECO:0000313" key="2">
    <source>
        <dbReference type="Proteomes" id="UP000186391"/>
    </source>
</evidence>